<comment type="caution">
    <text evidence="4">The sequence shown here is derived from an EMBL/GenBank/DDBJ whole genome shotgun (WGS) entry which is preliminary data.</text>
</comment>
<evidence type="ECO:0000256" key="2">
    <source>
        <dbReference type="SAM" id="MobiDB-lite"/>
    </source>
</evidence>
<dbReference type="SMART" id="SM00507">
    <property type="entry name" value="HNHc"/>
    <property type="match status" value="1"/>
</dbReference>
<evidence type="ECO:0000256" key="1">
    <source>
        <dbReference type="ARBA" id="ARBA00023450"/>
    </source>
</evidence>
<sequence>MDDIDATEDGVGRVHDLLAQLAVAPLAGAGDEQLCALAVAVEKAGRLLDAMRAKVAGEIDERSGFERGTEGLAFRFGHQRGWQLLEQLTRVSPAEASRRTMLGKATRGRTQLSGESLPPQRPAVAEALQAGAVGLDAAGSIVRCLEQATSTACPPPEHVEAAEAALVDAATQSTADEVTVQARAWREALDPDGAEPRDERIHRKRSFRLGREKDGLTGFSGLLAPTDAALLQAAFYEADRPGNEPRFLSEQDIASGMIFTTNETGETEITIVDTRTRDQRHYDVVTGLLAAGVRSTGQGPGEMRSTAQVTAIITLDDLRKRTGVGWIDGIEEPVSSATVEQLVCASGYAPILLGDQGEVLMLGRERRLFSPAQMKALAVRDGGCVNCGAPPGWCEGHHVDQWAADEGPTDIDNGALLCSACHRMIHRNHFTLRMFDGRPHMLAPPWVDPDQIWRPLGNKRLGMLAALR</sequence>
<dbReference type="Pfam" id="PF02720">
    <property type="entry name" value="DUF222"/>
    <property type="match status" value="1"/>
</dbReference>
<dbReference type="CDD" id="cd00085">
    <property type="entry name" value="HNHc"/>
    <property type="match status" value="1"/>
</dbReference>
<evidence type="ECO:0000313" key="4">
    <source>
        <dbReference type="EMBL" id="MET4581758.1"/>
    </source>
</evidence>
<proteinExistence type="inferred from homology"/>
<evidence type="ECO:0000259" key="3">
    <source>
        <dbReference type="SMART" id="SM00507"/>
    </source>
</evidence>
<dbReference type="InterPro" id="IPR002711">
    <property type="entry name" value="HNH"/>
</dbReference>
<organism evidence="4 5">
    <name type="scientific">Conyzicola nivalis</name>
    <dbReference type="NCBI Taxonomy" id="1477021"/>
    <lineage>
        <taxon>Bacteria</taxon>
        <taxon>Bacillati</taxon>
        <taxon>Actinomycetota</taxon>
        <taxon>Actinomycetes</taxon>
        <taxon>Micrococcales</taxon>
        <taxon>Microbacteriaceae</taxon>
        <taxon>Conyzicola</taxon>
    </lineage>
</organism>
<keyword evidence="5" id="KW-1185">Reference proteome</keyword>
<dbReference type="RefSeq" id="WP_354023922.1">
    <property type="nucleotide sequence ID" value="NZ_JBEPSJ010000001.1"/>
</dbReference>
<dbReference type="Proteomes" id="UP001549257">
    <property type="component" value="Unassembled WGS sequence"/>
</dbReference>
<feature type="region of interest" description="Disordered" evidence="2">
    <location>
        <begin position="95"/>
        <end position="118"/>
    </location>
</feature>
<protein>
    <recommendedName>
        <fullName evidence="3">HNH nuclease domain-containing protein</fullName>
    </recommendedName>
</protein>
<dbReference type="Gene3D" id="1.10.30.50">
    <property type="match status" value="1"/>
</dbReference>
<dbReference type="InterPro" id="IPR003870">
    <property type="entry name" value="DUF222"/>
</dbReference>
<feature type="domain" description="HNH nuclease" evidence="3">
    <location>
        <begin position="372"/>
        <end position="423"/>
    </location>
</feature>
<gene>
    <name evidence="4" type="ORF">ABIE21_001248</name>
</gene>
<accession>A0ABV2QMM1</accession>
<comment type="similarity">
    <text evidence="1">Belongs to the Rv1128c/1148c/1588c/1702c/1945/3466 family.</text>
</comment>
<dbReference type="EMBL" id="JBEPSJ010000001">
    <property type="protein sequence ID" value="MET4581758.1"/>
    <property type="molecule type" value="Genomic_DNA"/>
</dbReference>
<name>A0ABV2QMM1_9MICO</name>
<dbReference type="Pfam" id="PF01844">
    <property type="entry name" value="HNH"/>
    <property type="match status" value="1"/>
</dbReference>
<evidence type="ECO:0000313" key="5">
    <source>
        <dbReference type="Proteomes" id="UP001549257"/>
    </source>
</evidence>
<dbReference type="InterPro" id="IPR003615">
    <property type="entry name" value="HNH_nuc"/>
</dbReference>
<reference evidence="4 5" key="1">
    <citation type="submission" date="2024-06" db="EMBL/GenBank/DDBJ databases">
        <title>Sorghum-associated microbial communities from plants grown in Nebraska, USA.</title>
        <authorList>
            <person name="Schachtman D."/>
        </authorList>
    </citation>
    <scope>NUCLEOTIDE SEQUENCE [LARGE SCALE GENOMIC DNA]</scope>
    <source>
        <strain evidence="4 5">2857</strain>
    </source>
</reference>